<accession>A0A1R2ANY2</accession>
<name>A0A1R2ANY2_9CILI</name>
<sequence>MEDKKDNGDFLERTKKIREALKKKALKVKNGLVKNSKDDILDGGIKKILQSSLQIYNLHSDEVQNNSVTMRHLIKTHKEDPKKERHAKSTYPLSLPSIKRPYKPYLAKLAELPIPKIKSVKGYENISNDINPKPKNLNPSLSTIRLKKLNIR</sequence>
<protein>
    <submittedName>
        <fullName evidence="2">Uncharacterized protein</fullName>
    </submittedName>
</protein>
<reference evidence="2 3" key="1">
    <citation type="submission" date="2016-11" db="EMBL/GenBank/DDBJ databases">
        <title>The macronuclear genome of Stentor coeruleus: a giant cell with tiny introns.</title>
        <authorList>
            <person name="Slabodnick M."/>
            <person name="Ruby J.G."/>
            <person name="Reiff S.B."/>
            <person name="Swart E.C."/>
            <person name="Gosai S."/>
            <person name="Prabakaran S."/>
            <person name="Witkowska E."/>
            <person name="Larue G.E."/>
            <person name="Fisher S."/>
            <person name="Freeman R.M."/>
            <person name="Gunawardena J."/>
            <person name="Chu W."/>
            <person name="Stover N.A."/>
            <person name="Gregory B.D."/>
            <person name="Nowacki M."/>
            <person name="Derisi J."/>
            <person name="Roy S.W."/>
            <person name="Marshall W.F."/>
            <person name="Sood P."/>
        </authorList>
    </citation>
    <scope>NUCLEOTIDE SEQUENCE [LARGE SCALE GENOMIC DNA]</scope>
    <source>
        <strain evidence="2">WM001</strain>
    </source>
</reference>
<evidence type="ECO:0000313" key="2">
    <source>
        <dbReference type="EMBL" id="OMJ66221.1"/>
    </source>
</evidence>
<feature type="region of interest" description="Disordered" evidence="1">
    <location>
        <begin position="76"/>
        <end position="95"/>
    </location>
</feature>
<proteinExistence type="predicted"/>
<evidence type="ECO:0000313" key="3">
    <source>
        <dbReference type="Proteomes" id="UP000187209"/>
    </source>
</evidence>
<organism evidence="2 3">
    <name type="scientific">Stentor coeruleus</name>
    <dbReference type="NCBI Taxonomy" id="5963"/>
    <lineage>
        <taxon>Eukaryota</taxon>
        <taxon>Sar</taxon>
        <taxon>Alveolata</taxon>
        <taxon>Ciliophora</taxon>
        <taxon>Postciliodesmatophora</taxon>
        <taxon>Heterotrichea</taxon>
        <taxon>Heterotrichida</taxon>
        <taxon>Stentoridae</taxon>
        <taxon>Stentor</taxon>
    </lineage>
</organism>
<gene>
    <name evidence="2" type="ORF">SteCoe_37020</name>
</gene>
<dbReference type="EMBL" id="MPUH01001783">
    <property type="protein sequence ID" value="OMJ66221.1"/>
    <property type="molecule type" value="Genomic_DNA"/>
</dbReference>
<dbReference type="Proteomes" id="UP000187209">
    <property type="component" value="Unassembled WGS sequence"/>
</dbReference>
<keyword evidence="3" id="KW-1185">Reference proteome</keyword>
<dbReference type="AlphaFoldDB" id="A0A1R2ANY2"/>
<evidence type="ECO:0000256" key="1">
    <source>
        <dbReference type="SAM" id="MobiDB-lite"/>
    </source>
</evidence>
<comment type="caution">
    <text evidence="2">The sequence shown here is derived from an EMBL/GenBank/DDBJ whole genome shotgun (WGS) entry which is preliminary data.</text>
</comment>